<keyword evidence="2" id="KW-1185">Reference proteome</keyword>
<sequence>MVRHGSDIRAQILIEGLPADTELSGQLGFRLSCFYAPPQCSGLFVGERLLGER</sequence>
<protein>
    <submittedName>
        <fullName evidence="1">Uncharacterized protein</fullName>
    </submittedName>
</protein>
<reference evidence="1 2" key="1">
    <citation type="journal article" date="2014" name="Int. J. Syst. Evol. Microbiol.">
        <title>Complete genome sequence of Corynebacterium casei LMG S-19264T (=DSM 44701T), isolated from a smear-ripened cheese.</title>
        <authorList>
            <consortium name="US DOE Joint Genome Institute (JGI-PGF)"/>
            <person name="Walter F."/>
            <person name="Albersmeier A."/>
            <person name="Kalinowski J."/>
            <person name="Ruckert C."/>
        </authorList>
    </citation>
    <scope>NUCLEOTIDE SEQUENCE [LARGE SCALE GENOMIC DNA]</scope>
    <source>
        <strain evidence="1 2">CGMCC 1.7286</strain>
    </source>
</reference>
<dbReference type="Proteomes" id="UP000599578">
    <property type="component" value="Unassembled WGS sequence"/>
</dbReference>
<name>A0A918DUP1_9GAMM</name>
<comment type="caution">
    <text evidence="1">The sequence shown here is derived from an EMBL/GenBank/DDBJ whole genome shotgun (WGS) entry which is preliminary data.</text>
</comment>
<dbReference type="EMBL" id="BMLT01000007">
    <property type="protein sequence ID" value="GGO84003.1"/>
    <property type="molecule type" value="Genomic_DNA"/>
</dbReference>
<evidence type="ECO:0000313" key="2">
    <source>
        <dbReference type="Proteomes" id="UP000599578"/>
    </source>
</evidence>
<gene>
    <name evidence="1" type="ORF">GCM10011348_29240</name>
</gene>
<evidence type="ECO:0000313" key="1">
    <source>
        <dbReference type="EMBL" id="GGO84003.1"/>
    </source>
</evidence>
<proteinExistence type="predicted"/>
<dbReference type="AlphaFoldDB" id="A0A918DUP1"/>
<organism evidence="1 2">
    <name type="scientific">Marinobacterium nitratireducens</name>
    <dbReference type="NCBI Taxonomy" id="518897"/>
    <lineage>
        <taxon>Bacteria</taxon>
        <taxon>Pseudomonadati</taxon>
        <taxon>Pseudomonadota</taxon>
        <taxon>Gammaproteobacteria</taxon>
        <taxon>Oceanospirillales</taxon>
        <taxon>Oceanospirillaceae</taxon>
        <taxon>Marinobacterium</taxon>
    </lineage>
</organism>
<accession>A0A918DUP1</accession>